<dbReference type="EMBL" id="KQ423001">
    <property type="protein sequence ID" value="KOF73769.1"/>
    <property type="molecule type" value="Genomic_DNA"/>
</dbReference>
<gene>
    <name evidence="1" type="ORF">OCBIM_22037322mg</name>
</gene>
<accession>A0A0L8GA95</accession>
<reference evidence="1" key="1">
    <citation type="submission" date="2015-07" db="EMBL/GenBank/DDBJ databases">
        <title>MeaNS - Measles Nucleotide Surveillance Program.</title>
        <authorList>
            <person name="Tran T."/>
            <person name="Druce J."/>
        </authorList>
    </citation>
    <scope>NUCLEOTIDE SEQUENCE</scope>
    <source>
        <strain evidence="1">UCB-OBI-ISO-001</strain>
        <tissue evidence="1">Gonad</tissue>
    </source>
</reference>
<name>A0A0L8GA95_OCTBM</name>
<evidence type="ECO:0000313" key="1">
    <source>
        <dbReference type="EMBL" id="KOF73769.1"/>
    </source>
</evidence>
<sequence>MAPSVYDKVIAVISKPQEQRTDFECHDLVPWIRKQNKLFSNLKHALMGVP</sequence>
<protein>
    <submittedName>
        <fullName evidence="1">Uncharacterized protein</fullName>
    </submittedName>
</protein>
<proteinExistence type="predicted"/>
<dbReference type="OrthoDB" id="6051053at2759"/>
<organism evidence="1">
    <name type="scientific">Octopus bimaculoides</name>
    <name type="common">California two-spotted octopus</name>
    <dbReference type="NCBI Taxonomy" id="37653"/>
    <lineage>
        <taxon>Eukaryota</taxon>
        <taxon>Metazoa</taxon>
        <taxon>Spiralia</taxon>
        <taxon>Lophotrochozoa</taxon>
        <taxon>Mollusca</taxon>
        <taxon>Cephalopoda</taxon>
        <taxon>Coleoidea</taxon>
        <taxon>Octopodiformes</taxon>
        <taxon>Octopoda</taxon>
        <taxon>Incirrata</taxon>
        <taxon>Octopodidae</taxon>
        <taxon>Octopus</taxon>
    </lineage>
</organism>
<dbReference type="AlphaFoldDB" id="A0A0L8GA95"/>